<dbReference type="RefSeq" id="WP_141484151.1">
    <property type="nucleotide sequence ID" value="NZ_SMDN01000015.1"/>
</dbReference>
<evidence type="ECO:0000313" key="3">
    <source>
        <dbReference type="Proteomes" id="UP000320801"/>
    </source>
</evidence>
<proteinExistence type="predicted"/>
<dbReference type="InterPro" id="IPR011251">
    <property type="entry name" value="Luciferase-like_dom"/>
</dbReference>
<dbReference type="Gene3D" id="3.20.20.30">
    <property type="entry name" value="Luciferase-like domain"/>
    <property type="match status" value="1"/>
</dbReference>
<dbReference type="Proteomes" id="UP000320801">
    <property type="component" value="Unassembled WGS sequence"/>
</dbReference>
<comment type="caution">
    <text evidence="2">The sequence shown here is derived from an EMBL/GenBank/DDBJ whole genome shotgun (WGS) entry which is preliminary data.</text>
</comment>
<dbReference type="SUPFAM" id="SSF51679">
    <property type="entry name" value="Bacterial luciferase-like"/>
    <property type="match status" value="1"/>
</dbReference>
<dbReference type="Pfam" id="PF00296">
    <property type="entry name" value="Bac_luciferase"/>
    <property type="match status" value="1"/>
</dbReference>
<evidence type="ECO:0000259" key="1">
    <source>
        <dbReference type="Pfam" id="PF00296"/>
    </source>
</evidence>
<dbReference type="GO" id="GO:0005829">
    <property type="term" value="C:cytosol"/>
    <property type="evidence" value="ECO:0007669"/>
    <property type="project" value="TreeGrafter"/>
</dbReference>
<feature type="domain" description="Luciferase-like" evidence="1">
    <location>
        <begin position="16"/>
        <end position="115"/>
    </location>
</feature>
<dbReference type="EMBL" id="SMDN01000015">
    <property type="protein sequence ID" value="TQC51332.1"/>
    <property type="molecule type" value="Genomic_DNA"/>
</dbReference>
<feature type="non-terminal residue" evidence="2">
    <location>
        <position position="145"/>
    </location>
</feature>
<keyword evidence="3" id="KW-1185">Reference proteome</keyword>
<gene>
    <name evidence="2" type="ORF">E1I18_03195</name>
</gene>
<reference evidence="2 3" key="1">
    <citation type="submission" date="2019-03" db="EMBL/GenBank/DDBJ databases">
        <title>Characterization of a novel Mycoplasma cynos real-time PCR assay.</title>
        <authorList>
            <person name="Tallmadge R.L."/>
            <person name="Mitchell P.K."/>
            <person name="Goodman L."/>
        </authorList>
    </citation>
    <scope>NUCLEOTIDE SEQUENCE [LARGE SCALE GENOMIC DNA]</scope>
    <source>
        <strain evidence="2 3">1642</strain>
    </source>
</reference>
<dbReference type="InterPro" id="IPR036661">
    <property type="entry name" value="Luciferase-like_sf"/>
</dbReference>
<dbReference type="InterPro" id="IPR050766">
    <property type="entry name" value="Bact_Lucif_Oxidored"/>
</dbReference>
<dbReference type="GO" id="GO:0016705">
    <property type="term" value="F:oxidoreductase activity, acting on paired donors, with incorporation or reduction of molecular oxygen"/>
    <property type="evidence" value="ECO:0007669"/>
    <property type="project" value="InterPro"/>
</dbReference>
<evidence type="ECO:0000313" key="2">
    <source>
        <dbReference type="EMBL" id="TQC51332.1"/>
    </source>
</evidence>
<dbReference type="PANTHER" id="PTHR30137">
    <property type="entry name" value="LUCIFERASE-LIKE MONOOXYGENASE"/>
    <property type="match status" value="1"/>
</dbReference>
<dbReference type="OrthoDB" id="9780518at2"/>
<protein>
    <submittedName>
        <fullName evidence="2">LLM class flavin-dependent oxidoreductase</fullName>
    </submittedName>
</protein>
<dbReference type="AlphaFoldDB" id="A0A507SPP0"/>
<accession>A0A507SPP0</accession>
<sequence>MKISVLEHGLLIKNSNTTQSYNDLIELANFSEKLNFYSYWVSEQHGVNSLVISNPLILLNHLANKTSKIKIGCGGIMLCHYQSFSIAEQINTLNLLQPDRFIFGFGYNPGTQKVAKLLNSNANVENFQQKLLEVNEFVNSNKANE</sequence>
<dbReference type="PANTHER" id="PTHR30137:SF6">
    <property type="entry name" value="LUCIFERASE-LIKE MONOOXYGENASE"/>
    <property type="match status" value="1"/>
</dbReference>
<name>A0A507SPP0_9BACT</name>
<organism evidence="2 3">
    <name type="scientific">Mycoplasmopsis mucosicanis</name>
    <dbReference type="NCBI Taxonomy" id="458208"/>
    <lineage>
        <taxon>Bacteria</taxon>
        <taxon>Bacillati</taxon>
        <taxon>Mycoplasmatota</taxon>
        <taxon>Mycoplasmoidales</taxon>
        <taxon>Metamycoplasmataceae</taxon>
        <taxon>Mycoplasmopsis</taxon>
    </lineage>
</organism>